<sequence>MSIFAYPPLHDLAESTHTLKHLELWTPLEPHLEWIIMEDCETLNNAPKEQVHDQFSQWVSERSTERDGARADDPLAVYLQDKDIVSMLIRNASTPLTNTLPGSRQALKVIKGLSFVSCWMRNVNQEDEAETDFPLSKDAPRNTQAGFTLA</sequence>
<feature type="compositionally biased region" description="Polar residues" evidence="1">
    <location>
        <begin position="141"/>
        <end position="150"/>
    </location>
</feature>
<evidence type="ECO:0000256" key="1">
    <source>
        <dbReference type="SAM" id="MobiDB-lite"/>
    </source>
</evidence>
<dbReference type="STRING" id="426428.A0A0D2XCC8"/>
<feature type="region of interest" description="Disordered" evidence="1">
    <location>
        <begin position="129"/>
        <end position="150"/>
    </location>
</feature>
<protein>
    <submittedName>
        <fullName evidence="2">Uncharacterized protein</fullName>
    </submittedName>
</protein>
<dbReference type="EnsemblFungi" id="FOXG_01551T0">
    <property type="protein sequence ID" value="FOXG_01551P0"/>
    <property type="gene ID" value="FOXG_01551"/>
</dbReference>
<evidence type="ECO:0000313" key="2">
    <source>
        <dbReference type="EnsemblFungi" id="FOXG_01551P0"/>
    </source>
</evidence>
<reference evidence="2" key="2">
    <citation type="submission" date="2025-08" db="UniProtKB">
        <authorList>
            <consortium name="EnsemblFungi"/>
        </authorList>
    </citation>
    <scope>IDENTIFICATION</scope>
    <source>
        <strain evidence="2">4287 / CBS 123668 / FGSC 9935 / NRRL 34936</strain>
    </source>
</reference>
<evidence type="ECO:0000313" key="3">
    <source>
        <dbReference type="Proteomes" id="UP000002489"/>
    </source>
</evidence>
<name>A0A0D2XCC8_FUSOF</name>
<dbReference type="Proteomes" id="UP000002489">
    <property type="component" value="Unassembled WGS sequence"/>
</dbReference>
<organism evidence="2 3">
    <name type="scientific">Fusarium oxysporum (strain Fo5176)</name>
    <name type="common">Fusarium vascular wilt</name>
    <dbReference type="NCBI Taxonomy" id="660025"/>
    <lineage>
        <taxon>Eukaryota</taxon>
        <taxon>Fungi</taxon>
        <taxon>Dikarya</taxon>
        <taxon>Ascomycota</taxon>
        <taxon>Pezizomycotina</taxon>
        <taxon>Sordariomycetes</taxon>
        <taxon>Hypocreomycetidae</taxon>
        <taxon>Hypocreales</taxon>
        <taxon>Nectriaceae</taxon>
        <taxon>Fusarium</taxon>
        <taxon>Fusarium oxysporum species complex</taxon>
    </lineage>
</organism>
<proteinExistence type="predicted"/>
<reference evidence="3" key="1">
    <citation type="journal article" date="2012" name="Mol. Plant Microbe Interact.">
        <title>A highly conserved effector in Fusarium oxysporum is required for full virulence on Arabidopsis.</title>
        <authorList>
            <person name="Thatcher L.F."/>
            <person name="Gardiner D.M."/>
            <person name="Kazan K."/>
            <person name="Manners J."/>
        </authorList>
    </citation>
    <scope>NUCLEOTIDE SEQUENCE [LARGE SCALE GENOMIC DNA]</scope>
    <source>
        <strain evidence="3">Fo5176</strain>
    </source>
</reference>
<dbReference type="AlphaFoldDB" id="A0A0D2XCC8"/>
<accession>A0A0D2XCC8</accession>